<dbReference type="PANTHER" id="PTHR43300:SF4">
    <property type="entry name" value="ACYL-[ACYL-CARRIER-PROTEIN]--UDP-N-ACETYLGLUCOSAMINE O-ACYLTRANSFERASE"/>
    <property type="match status" value="1"/>
</dbReference>
<name>A0ABS1JCM1_9BACL</name>
<dbReference type="Proteomes" id="UP000602284">
    <property type="component" value="Unassembled WGS sequence"/>
</dbReference>
<proteinExistence type="predicted"/>
<gene>
    <name evidence="3" type="ORF">JJB07_15440</name>
</gene>
<protein>
    <submittedName>
        <fullName evidence="3">N-acetyltransferase</fullName>
    </submittedName>
</protein>
<organism evidence="3 4">
    <name type="scientific">Tumebacillus amylolyticus</name>
    <dbReference type="NCBI Taxonomy" id="2801339"/>
    <lineage>
        <taxon>Bacteria</taxon>
        <taxon>Bacillati</taxon>
        <taxon>Bacillota</taxon>
        <taxon>Bacilli</taxon>
        <taxon>Bacillales</taxon>
        <taxon>Alicyclobacillaceae</taxon>
        <taxon>Tumebacillus</taxon>
    </lineage>
</organism>
<dbReference type="InterPro" id="IPR011004">
    <property type="entry name" value="Trimer_LpxA-like_sf"/>
</dbReference>
<dbReference type="EMBL" id="JAEQNB010000005">
    <property type="protein sequence ID" value="MBL0388011.1"/>
    <property type="molecule type" value="Genomic_DNA"/>
</dbReference>
<keyword evidence="4" id="KW-1185">Reference proteome</keyword>
<dbReference type="RefSeq" id="WP_201636582.1">
    <property type="nucleotide sequence ID" value="NZ_JAEQNB010000005.1"/>
</dbReference>
<dbReference type="PANTHER" id="PTHR43300">
    <property type="entry name" value="ACETYLTRANSFERASE"/>
    <property type="match status" value="1"/>
</dbReference>
<comment type="caution">
    <text evidence="3">The sequence shown here is derived from an EMBL/GenBank/DDBJ whole genome shotgun (WGS) entry which is preliminary data.</text>
</comment>
<evidence type="ECO:0000256" key="1">
    <source>
        <dbReference type="ARBA" id="ARBA00022679"/>
    </source>
</evidence>
<reference evidence="3 4" key="1">
    <citation type="submission" date="2021-01" db="EMBL/GenBank/DDBJ databases">
        <title>Tumebacillus sp. strain ITR2 16S ribosomal RNA gene Genome sequencing and assembly.</title>
        <authorList>
            <person name="Kang M."/>
        </authorList>
    </citation>
    <scope>NUCLEOTIDE SEQUENCE [LARGE SCALE GENOMIC DNA]</scope>
    <source>
        <strain evidence="3 4">ITR2</strain>
    </source>
</reference>
<keyword evidence="1" id="KW-0808">Transferase</keyword>
<dbReference type="Gene3D" id="2.160.10.10">
    <property type="entry name" value="Hexapeptide repeat proteins"/>
    <property type="match status" value="2"/>
</dbReference>
<dbReference type="Pfam" id="PF00132">
    <property type="entry name" value="Hexapep"/>
    <property type="match status" value="3"/>
</dbReference>
<keyword evidence="2" id="KW-0677">Repeat</keyword>
<evidence type="ECO:0000256" key="2">
    <source>
        <dbReference type="ARBA" id="ARBA00022737"/>
    </source>
</evidence>
<dbReference type="InterPro" id="IPR018357">
    <property type="entry name" value="Hexapep_transf_CS"/>
</dbReference>
<dbReference type="SUPFAM" id="SSF51161">
    <property type="entry name" value="Trimeric LpxA-like enzymes"/>
    <property type="match status" value="2"/>
</dbReference>
<sequence length="225" mass="22764">MIPASAKIGDSVVIEDGVILGENVTIGHHCVLLAGTKLGDNVTVGHHCVLGVRPGGNATMRTTGVSNLTLTIGSGTRIGQLVSLYTGTVIGENSFVADHASIRENVVIGPGTVIGRAAIVELNTTIGASCTIQTNAYVTGDTTIEDHVFIGPCVSMSNDKYMGAQPYSLAGPTIRSGAKIGNNATLLPGVVIGKLAIVGAGSVVTRDVPDQTVVVGVPAALLDPS</sequence>
<dbReference type="InterPro" id="IPR001451">
    <property type="entry name" value="Hexapep"/>
</dbReference>
<evidence type="ECO:0000313" key="4">
    <source>
        <dbReference type="Proteomes" id="UP000602284"/>
    </source>
</evidence>
<evidence type="ECO:0000313" key="3">
    <source>
        <dbReference type="EMBL" id="MBL0388011.1"/>
    </source>
</evidence>
<dbReference type="InterPro" id="IPR050179">
    <property type="entry name" value="Trans_hexapeptide_repeat"/>
</dbReference>
<accession>A0ABS1JCM1</accession>
<dbReference type="CDD" id="cd03358">
    <property type="entry name" value="LbH_WxcM_N_like"/>
    <property type="match status" value="1"/>
</dbReference>
<dbReference type="PROSITE" id="PS00101">
    <property type="entry name" value="HEXAPEP_TRANSFERASES"/>
    <property type="match status" value="1"/>
</dbReference>